<feature type="region of interest" description="Disordered" evidence="1">
    <location>
        <begin position="98"/>
        <end position="120"/>
    </location>
</feature>
<feature type="compositionally biased region" description="Basic and acidic residues" evidence="1">
    <location>
        <begin position="107"/>
        <end position="119"/>
    </location>
</feature>
<proteinExistence type="predicted"/>
<reference evidence="2" key="1">
    <citation type="submission" date="2014-09" db="EMBL/GenBank/DDBJ databases">
        <authorList>
            <person name="Magalhaes I.L.F."/>
            <person name="Oliveira U."/>
            <person name="Santos F.R."/>
            <person name="Vidigal T.H.D.A."/>
            <person name="Brescovit A.D."/>
            <person name="Santos A.J."/>
        </authorList>
    </citation>
    <scope>NUCLEOTIDE SEQUENCE</scope>
</reference>
<sequence length="182" mass="20899">MSNMGFVTLRRKKNGDKRKAEVFAFTNEEIARMYRSKIPTPLRTKCCSRIGALDKAKIGVTSCRDEVPKDVSGKKSKRRQVKPEVNLKYLGKGKKDTLGVKPATVPSERKKCGSHRVTDNPRWSHHGPEAYVHSETLSPALRRLLVRIKELFWIRNSSYRGCTMTEDRIPGRTGRCHPYWTR</sequence>
<dbReference type="AlphaFoldDB" id="A0A0K8T7N8"/>
<name>A0A0K8T7N8_LYGHE</name>
<organism evidence="2">
    <name type="scientific">Lygus hesperus</name>
    <name type="common">Western plant bug</name>
    <dbReference type="NCBI Taxonomy" id="30085"/>
    <lineage>
        <taxon>Eukaryota</taxon>
        <taxon>Metazoa</taxon>
        <taxon>Ecdysozoa</taxon>
        <taxon>Arthropoda</taxon>
        <taxon>Hexapoda</taxon>
        <taxon>Insecta</taxon>
        <taxon>Pterygota</taxon>
        <taxon>Neoptera</taxon>
        <taxon>Paraneoptera</taxon>
        <taxon>Hemiptera</taxon>
        <taxon>Heteroptera</taxon>
        <taxon>Panheteroptera</taxon>
        <taxon>Cimicomorpha</taxon>
        <taxon>Miridae</taxon>
        <taxon>Mirini</taxon>
        <taxon>Lygus</taxon>
    </lineage>
</organism>
<evidence type="ECO:0000256" key="1">
    <source>
        <dbReference type="SAM" id="MobiDB-lite"/>
    </source>
</evidence>
<accession>A0A0K8T7N8</accession>
<evidence type="ECO:0000313" key="2">
    <source>
        <dbReference type="EMBL" id="JAG61539.1"/>
    </source>
</evidence>
<protein>
    <submittedName>
        <fullName evidence="2">Uncharacterized protein</fullName>
    </submittedName>
</protein>
<dbReference type="EMBL" id="GBRD01004282">
    <property type="protein sequence ID" value="JAG61539.1"/>
    <property type="molecule type" value="Transcribed_RNA"/>
</dbReference>